<dbReference type="SUPFAM" id="SSF52058">
    <property type="entry name" value="L domain-like"/>
    <property type="match status" value="1"/>
</dbReference>
<dbReference type="AlphaFoldDB" id="A0A182SKC7"/>
<reference evidence="4" key="1">
    <citation type="submission" date="2013-09" db="EMBL/GenBank/DDBJ databases">
        <title>The Genome Sequence of Anopheles maculatus species B.</title>
        <authorList>
            <consortium name="The Broad Institute Genomics Platform"/>
            <person name="Neafsey D.E."/>
            <person name="Besansky N."/>
            <person name="Howell P."/>
            <person name="Walton C."/>
            <person name="Young S.K."/>
            <person name="Zeng Q."/>
            <person name="Gargeya S."/>
            <person name="Fitzgerald M."/>
            <person name="Haas B."/>
            <person name="Abouelleil A."/>
            <person name="Allen A.W."/>
            <person name="Alvarado L."/>
            <person name="Arachchi H.M."/>
            <person name="Berlin A.M."/>
            <person name="Chapman S.B."/>
            <person name="Gainer-Dewar J."/>
            <person name="Goldberg J."/>
            <person name="Griggs A."/>
            <person name="Gujja S."/>
            <person name="Hansen M."/>
            <person name="Howarth C."/>
            <person name="Imamovic A."/>
            <person name="Ireland A."/>
            <person name="Larimer J."/>
            <person name="McCowan C."/>
            <person name="Murphy C."/>
            <person name="Pearson M."/>
            <person name="Poon T.W."/>
            <person name="Priest M."/>
            <person name="Roberts A."/>
            <person name="Saif S."/>
            <person name="Shea T."/>
            <person name="Sisk P."/>
            <person name="Sykes S."/>
            <person name="Wortman J."/>
            <person name="Nusbaum C."/>
            <person name="Birren B."/>
        </authorList>
    </citation>
    <scope>NUCLEOTIDE SEQUENCE [LARGE SCALE GENOMIC DNA]</scope>
    <source>
        <strain evidence="4">maculatus3</strain>
    </source>
</reference>
<dbReference type="Gene3D" id="1.10.287.1490">
    <property type="match status" value="1"/>
</dbReference>
<keyword evidence="1" id="KW-0732">Signal</keyword>
<protein>
    <recommendedName>
        <fullName evidence="5">Leucine rich immune protein (Short)</fullName>
    </recommendedName>
</protein>
<evidence type="ECO:0008006" key="5">
    <source>
        <dbReference type="Google" id="ProtNLM"/>
    </source>
</evidence>
<dbReference type="PANTHER" id="PTHR24373:SF275">
    <property type="entry name" value="TIR DOMAIN-CONTAINING PROTEIN"/>
    <property type="match status" value="1"/>
</dbReference>
<organism evidence="3 4">
    <name type="scientific">Anopheles maculatus</name>
    <dbReference type="NCBI Taxonomy" id="74869"/>
    <lineage>
        <taxon>Eukaryota</taxon>
        <taxon>Metazoa</taxon>
        <taxon>Ecdysozoa</taxon>
        <taxon>Arthropoda</taxon>
        <taxon>Hexapoda</taxon>
        <taxon>Insecta</taxon>
        <taxon>Pterygota</taxon>
        <taxon>Neoptera</taxon>
        <taxon>Endopterygota</taxon>
        <taxon>Diptera</taxon>
        <taxon>Nematocera</taxon>
        <taxon>Culicoidea</taxon>
        <taxon>Culicidae</taxon>
        <taxon>Anophelinae</taxon>
        <taxon>Anopheles</taxon>
        <taxon>Anopheles maculatus group</taxon>
    </lineage>
</organism>
<evidence type="ECO:0000313" key="3">
    <source>
        <dbReference type="EnsemblMetazoa" id="AMAM008492-PA"/>
    </source>
</evidence>
<dbReference type="EnsemblMetazoa" id="AMAM008492-RA">
    <property type="protein sequence ID" value="AMAM008492-PA"/>
    <property type="gene ID" value="AMAM008492"/>
</dbReference>
<evidence type="ECO:0000256" key="2">
    <source>
        <dbReference type="SAM" id="Coils"/>
    </source>
</evidence>
<dbReference type="InterPro" id="IPR032675">
    <property type="entry name" value="LRR_dom_sf"/>
</dbReference>
<feature type="coiled-coil region" evidence="2">
    <location>
        <begin position="211"/>
        <end position="238"/>
    </location>
</feature>
<keyword evidence="4" id="KW-1185">Reference proteome</keyword>
<dbReference type="InterPro" id="IPR050328">
    <property type="entry name" value="Dev_Immune_Receptor"/>
</dbReference>
<dbReference type="PANTHER" id="PTHR24373">
    <property type="entry name" value="SLIT RELATED LEUCINE-RICH REPEAT NEURONAL PROTEIN"/>
    <property type="match status" value="1"/>
</dbReference>
<name>A0A182SKC7_9DIPT</name>
<dbReference type="Pfam" id="PF13855">
    <property type="entry name" value="LRR_8"/>
    <property type="match status" value="1"/>
</dbReference>
<dbReference type="Proteomes" id="UP000075901">
    <property type="component" value="Unassembled WGS sequence"/>
</dbReference>
<feature type="coiled-coil region" evidence="2">
    <location>
        <begin position="316"/>
        <end position="343"/>
    </location>
</feature>
<dbReference type="Gene3D" id="3.80.10.10">
    <property type="entry name" value="Ribonuclease Inhibitor"/>
    <property type="match status" value="1"/>
</dbReference>
<dbReference type="InterPro" id="IPR001611">
    <property type="entry name" value="Leu-rich_rpt"/>
</dbReference>
<evidence type="ECO:0000313" key="4">
    <source>
        <dbReference type="Proteomes" id="UP000075901"/>
    </source>
</evidence>
<dbReference type="VEuPathDB" id="VectorBase:AMAM008492"/>
<sequence>MTLVVDHNLLTSIDMDIFGHLSNLRVLSMADNLLLTVTSPPDAPIHLIKLRRLSFAGNQLAMLDIRTWELDSLEVFNVTGNSLTRIEGSFTKLPVLRRLELARNRWYCEWLMMLYTDKEAAPGFKLDSDEPDRCRNENMMTSHHHCCNPAGADGSGLIDVFGDKWEELQRLAYMLDALNNTIVNGSTAVNRLLANQNTALSTQVTKISQTQQEQAAQLKELENGIDRLKDRLSNLQIELQRKVDWLSQEVNGRWNQTNAESEEQLNTTKMATPTTNWPVVASDNEKNLSRLRELLVTTNKQFNDYAGRSYEQEALVKSQVERISSVQQELEKERLNGEQMQQQLDNLAPTVELIYKFLRDVRDGCVDKLD</sequence>
<proteinExistence type="predicted"/>
<evidence type="ECO:0000256" key="1">
    <source>
        <dbReference type="ARBA" id="ARBA00022729"/>
    </source>
</evidence>
<reference evidence="3" key="2">
    <citation type="submission" date="2020-05" db="UniProtKB">
        <authorList>
            <consortium name="EnsemblMetazoa"/>
        </authorList>
    </citation>
    <scope>IDENTIFICATION</scope>
    <source>
        <strain evidence="3">maculatus3</strain>
    </source>
</reference>
<accession>A0A182SKC7</accession>
<keyword evidence="2" id="KW-0175">Coiled coil</keyword>